<reference evidence="6 7" key="1">
    <citation type="submission" date="2023-01" db="EMBL/GenBank/DDBJ databases">
        <title>Novel species of the genus Asticcacaulis isolated from rivers.</title>
        <authorList>
            <person name="Lu H."/>
        </authorList>
    </citation>
    <scope>NUCLEOTIDE SEQUENCE [LARGE SCALE GENOMIC DNA]</scope>
    <source>
        <strain evidence="6 7">DXS10W</strain>
    </source>
</reference>
<keyword evidence="7" id="KW-1185">Reference proteome</keyword>
<organism evidence="6 7">
    <name type="scientific">Asticcacaulis currens</name>
    <dbReference type="NCBI Taxonomy" id="2984210"/>
    <lineage>
        <taxon>Bacteria</taxon>
        <taxon>Pseudomonadati</taxon>
        <taxon>Pseudomonadota</taxon>
        <taxon>Alphaproteobacteria</taxon>
        <taxon>Caulobacterales</taxon>
        <taxon>Caulobacteraceae</taxon>
        <taxon>Asticcacaulis</taxon>
    </lineage>
</organism>
<dbReference type="SUPFAM" id="SSF103473">
    <property type="entry name" value="MFS general substrate transporter"/>
    <property type="match status" value="1"/>
</dbReference>
<feature type="transmembrane region" description="Helical" evidence="4">
    <location>
        <begin position="12"/>
        <end position="36"/>
    </location>
</feature>
<dbReference type="Pfam" id="PF07690">
    <property type="entry name" value="MFS_1"/>
    <property type="match status" value="1"/>
</dbReference>
<feature type="domain" description="Major facilitator superfamily (MFS) profile" evidence="5">
    <location>
        <begin position="10"/>
        <end position="402"/>
    </location>
</feature>
<dbReference type="InterPro" id="IPR050327">
    <property type="entry name" value="Proton-linked_MCT"/>
</dbReference>
<evidence type="ECO:0000256" key="3">
    <source>
        <dbReference type="ARBA" id="ARBA00023136"/>
    </source>
</evidence>
<feature type="transmembrane region" description="Helical" evidence="4">
    <location>
        <begin position="168"/>
        <end position="188"/>
    </location>
</feature>
<comment type="caution">
    <text evidence="6">The sequence shown here is derived from an EMBL/GenBank/DDBJ whole genome shotgun (WGS) entry which is preliminary data.</text>
</comment>
<dbReference type="PANTHER" id="PTHR11360:SF284">
    <property type="entry name" value="EG:103B4.3 PROTEIN-RELATED"/>
    <property type="match status" value="1"/>
</dbReference>
<name>A0ABT5IDM6_9CAUL</name>
<evidence type="ECO:0000259" key="5">
    <source>
        <dbReference type="PROSITE" id="PS50850"/>
    </source>
</evidence>
<evidence type="ECO:0000313" key="7">
    <source>
        <dbReference type="Proteomes" id="UP001216595"/>
    </source>
</evidence>
<feature type="transmembrane region" description="Helical" evidence="4">
    <location>
        <begin position="313"/>
        <end position="335"/>
    </location>
</feature>
<keyword evidence="3 4" id="KW-0472">Membrane</keyword>
<dbReference type="Gene3D" id="1.20.1250.20">
    <property type="entry name" value="MFS general substrate transporter like domains"/>
    <property type="match status" value="2"/>
</dbReference>
<feature type="transmembrane region" description="Helical" evidence="4">
    <location>
        <begin position="48"/>
        <end position="68"/>
    </location>
</feature>
<evidence type="ECO:0000256" key="1">
    <source>
        <dbReference type="ARBA" id="ARBA00022692"/>
    </source>
</evidence>
<dbReference type="InterPro" id="IPR036259">
    <property type="entry name" value="MFS_trans_sf"/>
</dbReference>
<dbReference type="PROSITE" id="PS50850">
    <property type="entry name" value="MFS"/>
    <property type="match status" value="1"/>
</dbReference>
<dbReference type="RefSeq" id="WP_272740986.1">
    <property type="nucleotide sequence ID" value="NZ_JAQQKW010000004.1"/>
</dbReference>
<keyword evidence="2 4" id="KW-1133">Transmembrane helix</keyword>
<feature type="transmembrane region" description="Helical" evidence="4">
    <location>
        <begin position="260"/>
        <end position="278"/>
    </location>
</feature>
<gene>
    <name evidence="6" type="ORF">PQU94_08245</name>
</gene>
<keyword evidence="1 4" id="KW-0812">Transmembrane</keyword>
<evidence type="ECO:0000313" key="6">
    <source>
        <dbReference type="EMBL" id="MDC7694269.1"/>
    </source>
</evidence>
<feature type="transmembrane region" description="Helical" evidence="4">
    <location>
        <begin position="290"/>
        <end position="307"/>
    </location>
</feature>
<dbReference type="EMBL" id="JAQQKW010000004">
    <property type="protein sequence ID" value="MDC7694269.1"/>
    <property type="molecule type" value="Genomic_DNA"/>
</dbReference>
<dbReference type="PANTHER" id="PTHR11360">
    <property type="entry name" value="MONOCARBOXYLATE TRANSPORTER"/>
    <property type="match status" value="1"/>
</dbReference>
<accession>A0ABT5IDM6</accession>
<sequence length="412" mass="42846">MSTSTRAPFYGWYIVAGAFLVLFSSFGIFYSFGAFLPALQQAFGANRGIITLGFSLAGLVYFACGAISGPLADRFGVRPLCFAGTGFLAVGLISCAIAQTLPQLLAAYVLGLGLGIGCMFVPVIGAVQKWFMRKRGIATGIAMSGIGVGTLLVPPAAAWAITNIGWRQTFVALVCIALACGLIAIVTLRDTPAEKGVLPDGNKSEAAPSQLPGMTVGEVVRMPAFRLLYLACLLYGVGAFLPFVHLAPYAIDKGISPQNAIWLVGLIGVGSTIGRFALGGLADRFGRLQFVVGMTAGMGASLVMWLSDSFAVLSVFAVVFGAFYGGSVAIMPVFVAERFGPRYVSGITGVLFTSTGIGTLVGPAAAGFLYDSHHSYVVAIWGAVLATLVSACLMWLCRAPSRSATQVPVSKG</sequence>
<feature type="transmembrane region" description="Helical" evidence="4">
    <location>
        <begin position="139"/>
        <end position="162"/>
    </location>
</feature>
<protein>
    <submittedName>
        <fullName evidence="6">MFS transporter</fullName>
    </submittedName>
</protein>
<proteinExistence type="predicted"/>
<feature type="transmembrane region" description="Helical" evidence="4">
    <location>
        <begin position="376"/>
        <end position="396"/>
    </location>
</feature>
<feature type="transmembrane region" description="Helical" evidence="4">
    <location>
        <begin position="347"/>
        <end position="370"/>
    </location>
</feature>
<feature type="transmembrane region" description="Helical" evidence="4">
    <location>
        <begin position="227"/>
        <end position="248"/>
    </location>
</feature>
<feature type="transmembrane region" description="Helical" evidence="4">
    <location>
        <begin position="105"/>
        <end position="127"/>
    </location>
</feature>
<feature type="transmembrane region" description="Helical" evidence="4">
    <location>
        <begin position="80"/>
        <end position="99"/>
    </location>
</feature>
<dbReference type="Proteomes" id="UP001216595">
    <property type="component" value="Unassembled WGS sequence"/>
</dbReference>
<evidence type="ECO:0000256" key="2">
    <source>
        <dbReference type="ARBA" id="ARBA00022989"/>
    </source>
</evidence>
<evidence type="ECO:0000256" key="4">
    <source>
        <dbReference type="SAM" id="Phobius"/>
    </source>
</evidence>
<dbReference type="InterPro" id="IPR020846">
    <property type="entry name" value="MFS_dom"/>
</dbReference>
<dbReference type="InterPro" id="IPR011701">
    <property type="entry name" value="MFS"/>
</dbReference>